<organism evidence="2 3">
    <name type="scientific">Marinitoga hydrogenitolerans (strain DSM 16785 / JCM 12826 / AT1271)</name>
    <dbReference type="NCBI Taxonomy" id="1122195"/>
    <lineage>
        <taxon>Bacteria</taxon>
        <taxon>Thermotogati</taxon>
        <taxon>Thermotogota</taxon>
        <taxon>Thermotogae</taxon>
        <taxon>Petrotogales</taxon>
        <taxon>Petrotogaceae</taxon>
        <taxon>Marinitoga</taxon>
    </lineage>
</organism>
<dbReference type="RefSeq" id="WP_072865633.1">
    <property type="nucleotide sequence ID" value="NZ_FQUI01000037.1"/>
</dbReference>
<proteinExistence type="predicted"/>
<sequence>MKAIKLKIEQETANYKIPTSFGLRETYPLPPYSTVIGMVHKLCDFKEYHDMEISISGKYFSKVNDLYTRYEFKPGMKFEKGRHQLKIDDYNYGITKGIATAELLVNIELLIHIAPKDESTINVIYDAFKYPREYPSLGRREDLAIIKKVEIIEFEKKILKRSIRKDYSYYIPLNYLNGLKFRNKLSGVKITGTKYILNKNYKLEKVGKGKNTKIFRNWNKVEVLYNSNISALKNHEFFIDEKEDILFLA</sequence>
<dbReference type="GO" id="GO:0043571">
    <property type="term" value="P:maintenance of CRISPR repeat elements"/>
    <property type="evidence" value="ECO:0007669"/>
    <property type="project" value="InterPro"/>
</dbReference>
<dbReference type="InterPro" id="IPR013337">
    <property type="entry name" value="CRISPR-assoc_prot_Cas5_Tneap"/>
</dbReference>
<dbReference type="GO" id="GO:0051607">
    <property type="term" value="P:defense response to virus"/>
    <property type="evidence" value="ECO:0007669"/>
    <property type="project" value="UniProtKB-KW"/>
</dbReference>
<reference evidence="2" key="1">
    <citation type="submission" date="2016-11" db="EMBL/GenBank/DDBJ databases">
        <authorList>
            <person name="Varghese N."/>
            <person name="Submissions S."/>
        </authorList>
    </citation>
    <scope>NUCLEOTIDE SEQUENCE [LARGE SCALE GENOMIC DNA]</scope>
    <source>
        <strain evidence="2">DSM 16785</strain>
    </source>
</reference>
<evidence type="ECO:0000256" key="1">
    <source>
        <dbReference type="ARBA" id="ARBA00023118"/>
    </source>
</evidence>
<gene>
    <name evidence="2" type="ORF">SAMN02745164_01839</name>
</gene>
<comment type="caution">
    <text evidence="2">The sequence shown here is derived from an EMBL/GenBank/DDBJ whole genome shotgun (WGS) entry which is preliminary data.</text>
</comment>
<dbReference type="OrthoDB" id="9782505at2"/>
<dbReference type="NCBIfam" id="TIGR01895">
    <property type="entry name" value="cas_Cas5t"/>
    <property type="match status" value="1"/>
</dbReference>
<dbReference type="Pfam" id="PF09704">
    <property type="entry name" value="Cas_Cas5d"/>
    <property type="match status" value="1"/>
</dbReference>
<accession>A0A1M4Z3W3</accession>
<dbReference type="AlphaFoldDB" id="A0A1M4Z3W3"/>
<dbReference type="Proteomes" id="UP000184334">
    <property type="component" value="Unassembled WGS sequence"/>
</dbReference>
<evidence type="ECO:0000313" key="3">
    <source>
        <dbReference type="Proteomes" id="UP000184334"/>
    </source>
</evidence>
<dbReference type="STRING" id="1122195.SAMN02745164_01839"/>
<dbReference type="InterPro" id="IPR013422">
    <property type="entry name" value="CRISPR-assoc_prot_Cas5_N"/>
</dbReference>
<evidence type="ECO:0000313" key="2">
    <source>
        <dbReference type="EMBL" id="SHF12759.1"/>
    </source>
</evidence>
<dbReference type="InterPro" id="IPR021124">
    <property type="entry name" value="CRISPR-assoc_prot_Cas5"/>
</dbReference>
<dbReference type="EMBL" id="FQUI01000037">
    <property type="protein sequence ID" value="SHF12759.1"/>
    <property type="molecule type" value="Genomic_DNA"/>
</dbReference>
<name>A0A1M4Z3W3_MARH1</name>
<protein>
    <submittedName>
        <fullName evidence="2">CRISPR-associated protein Cas5t</fullName>
    </submittedName>
</protein>
<keyword evidence="1" id="KW-0051">Antiviral defense</keyword>
<keyword evidence="3" id="KW-1185">Reference proteome</keyword>
<dbReference type="NCBIfam" id="TIGR02593">
    <property type="entry name" value="CRISPR_cas5"/>
    <property type="match status" value="1"/>
</dbReference>